<comment type="similarity">
    <text evidence="1">Belongs to the HipA Ser/Thr kinase family.</text>
</comment>
<evidence type="ECO:0000259" key="5">
    <source>
        <dbReference type="Pfam" id="PF13657"/>
    </source>
</evidence>
<organism evidence="6 7">
    <name type="scientific">Oxalobacter formigenes OXCC13</name>
    <dbReference type="NCBI Taxonomy" id="556269"/>
    <lineage>
        <taxon>Bacteria</taxon>
        <taxon>Pseudomonadati</taxon>
        <taxon>Pseudomonadota</taxon>
        <taxon>Betaproteobacteria</taxon>
        <taxon>Burkholderiales</taxon>
        <taxon>Oxalobacteraceae</taxon>
        <taxon>Oxalobacter</taxon>
    </lineage>
</organism>
<protein>
    <recommendedName>
        <fullName evidence="8">HipA domain protein</fullName>
    </recommendedName>
</protein>
<keyword evidence="7" id="KW-1185">Reference proteome</keyword>
<dbReference type="GO" id="GO:0005829">
    <property type="term" value="C:cytosol"/>
    <property type="evidence" value="ECO:0007669"/>
    <property type="project" value="TreeGrafter"/>
</dbReference>
<evidence type="ECO:0008006" key="8">
    <source>
        <dbReference type="Google" id="ProtNLM"/>
    </source>
</evidence>
<dbReference type="InterPro" id="IPR012893">
    <property type="entry name" value="HipA-like_C"/>
</dbReference>
<feature type="domain" description="HipA N-terminal subdomain 1" evidence="5">
    <location>
        <begin position="5"/>
        <end position="102"/>
    </location>
</feature>
<dbReference type="Pfam" id="PF13657">
    <property type="entry name" value="Couple_hipA"/>
    <property type="match status" value="1"/>
</dbReference>
<dbReference type="Gene3D" id="1.10.1070.20">
    <property type="match status" value="1"/>
</dbReference>
<dbReference type="Pfam" id="PF07804">
    <property type="entry name" value="HipA_C"/>
    <property type="match status" value="1"/>
</dbReference>
<evidence type="ECO:0000256" key="1">
    <source>
        <dbReference type="ARBA" id="ARBA00010164"/>
    </source>
</evidence>
<dbReference type="Proteomes" id="UP000005089">
    <property type="component" value="Unassembled WGS sequence"/>
</dbReference>
<dbReference type="InterPro" id="IPR052028">
    <property type="entry name" value="HipA_Ser/Thr_kinase"/>
</dbReference>
<dbReference type="CDD" id="cd17793">
    <property type="entry name" value="HipA"/>
    <property type="match status" value="1"/>
</dbReference>
<dbReference type="NCBIfam" id="TIGR03071">
    <property type="entry name" value="couple_hipA"/>
    <property type="match status" value="1"/>
</dbReference>
<reference evidence="6 7" key="1">
    <citation type="submission" date="2009-02" db="EMBL/GenBank/DDBJ databases">
        <title>The Genome Sequence of Oxalobacter formigenes OXCC13.</title>
        <authorList>
            <consortium name="The Broad Institute Genome Sequencing Platform"/>
            <person name="Ward D."/>
            <person name="Young S.K."/>
            <person name="Kodira C.D."/>
            <person name="Zeng Q."/>
            <person name="Koehrsen M."/>
            <person name="Alvarado L."/>
            <person name="Berlin A."/>
            <person name="Borenstein D."/>
            <person name="Chen Z."/>
            <person name="Engels R."/>
            <person name="Freedman E."/>
            <person name="Gellesch M."/>
            <person name="Goldberg J."/>
            <person name="Griggs A."/>
            <person name="Gujja S."/>
            <person name="Heiman D."/>
            <person name="Hepburn T."/>
            <person name="Howarth C."/>
            <person name="Jen D."/>
            <person name="Larson L."/>
            <person name="Lewis B."/>
            <person name="Mehta T."/>
            <person name="Park D."/>
            <person name="Pearson M."/>
            <person name="Roberts A."/>
            <person name="Saif S."/>
            <person name="Shea T."/>
            <person name="Shenoy N."/>
            <person name="Sisk P."/>
            <person name="Stolte C."/>
            <person name="Sykes S."/>
            <person name="Walk T."/>
            <person name="White J."/>
            <person name="Yandava C."/>
            <person name="Allison M.J."/>
            <person name="Lander E."/>
            <person name="Nusbaum C."/>
            <person name="Galagan J."/>
            <person name="Birren B."/>
        </authorList>
    </citation>
    <scope>NUCLEOTIDE SEQUENCE [LARGE SCALE GENOMIC DNA]</scope>
    <source>
        <strain evidence="6 7">OXCC13</strain>
    </source>
</reference>
<evidence type="ECO:0000259" key="4">
    <source>
        <dbReference type="Pfam" id="PF07804"/>
    </source>
</evidence>
<dbReference type="HOGENOM" id="CLU_030167_1_0_4"/>
<name>C3X8C7_OXAFO</name>
<sequence>MSRILDVYLHEKMAGTLAQNENGQLVFKYNSNYLDSNGMAISVSMPLRDEPYPDRIARPYFAGLLPDERARRRLAAVLGVSDENVFGLLEIIGGECAGALSLLPQGQPLPDFSTGTVEVLDGKRLAELLDLLRQKPLLGGVEGIRLSLAGAQDKLAVCFIDGQIFLPKNGLPTTHILKPFIEGLSGTVENEVFCMMLAGRVGLDAPVVSKGMAGNTGFILVERYDRVREENGRILRLHQEDFCQALGVPPEIKYESEGGPGIASSQALIQNVTQRPAADRRAFQQRVIFHYLVGNADAHAKNYSLLYQGKTPVLAPVYDVVCTDVYSLAKNMAMKIGERSLPDTIRLEDWQKMVPDTRVAKRILSDDLLRMANGIEIEADRLLEELNDQNLYHPVLKKIRRTIGVRVRTIQKLMEKIA</sequence>
<accession>C3X8C7</accession>
<evidence type="ECO:0000313" key="7">
    <source>
        <dbReference type="Proteomes" id="UP000005089"/>
    </source>
</evidence>
<dbReference type="GO" id="GO:0004674">
    <property type="term" value="F:protein serine/threonine kinase activity"/>
    <property type="evidence" value="ECO:0007669"/>
    <property type="project" value="TreeGrafter"/>
</dbReference>
<dbReference type="PANTHER" id="PTHR37419">
    <property type="entry name" value="SERINE/THREONINE-PROTEIN KINASE TOXIN HIPA"/>
    <property type="match status" value="1"/>
</dbReference>
<keyword evidence="3" id="KW-0418">Kinase</keyword>
<evidence type="ECO:0000256" key="2">
    <source>
        <dbReference type="ARBA" id="ARBA00022679"/>
    </source>
</evidence>
<proteinExistence type="inferred from homology"/>
<dbReference type="eggNOG" id="COG3550">
    <property type="taxonomic scope" value="Bacteria"/>
</dbReference>
<evidence type="ECO:0000313" key="6">
    <source>
        <dbReference type="EMBL" id="EEO29453.1"/>
    </source>
</evidence>
<dbReference type="GeneID" id="77135605"/>
<gene>
    <name evidence="6" type="ORF">OFBG_00481</name>
</gene>
<keyword evidence="2" id="KW-0808">Transferase</keyword>
<evidence type="ECO:0000256" key="3">
    <source>
        <dbReference type="ARBA" id="ARBA00022777"/>
    </source>
</evidence>
<dbReference type="PANTHER" id="PTHR37419:SF1">
    <property type="entry name" value="SERINE_THREONINE-PROTEIN KINASE TOXIN HIPA"/>
    <property type="match status" value="1"/>
</dbReference>
<dbReference type="RefSeq" id="WP_005879940.1">
    <property type="nucleotide sequence ID" value="NZ_CP019430.1"/>
</dbReference>
<dbReference type="OrthoDB" id="9805913at2"/>
<dbReference type="EMBL" id="GG658170">
    <property type="protein sequence ID" value="EEO29453.1"/>
    <property type="molecule type" value="Genomic_DNA"/>
</dbReference>
<dbReference type="InterPro" id="IPR017508">
    <property type="entry name" value="HipA_N1"/>
</dbReference>
<dbReference type="AlphaFoldDB" id="C3X8C7"/>
<feature type="domain" description="HipA-like C-terminal" evidence="4">
    <location>
        <begin position="146"/>
        <end position="361"/>
    </location>
</feature>
<dbReference type="STRING" id="847.BRW83_1765"/>